<reference evidence="2" key="1">
    <citation type="journal article" date="2020" name="Phytopathology">
        <title>Genome Sequence Resources of Colletotrichum truncatum, C. plurivorum, C. musicola, and C. sojae: Four Species Pathogenic to Soybean (Glycine max).</title>
        <authorList>
            <person name="Rogerio F."/>
            <person name="Boufleur T.R."/>
            <person name="Ciampi-Guillardi M."/>
            <person name="Sukno S.A."/>
            <person name="Thon M.R."/>
            <person name="Massola Junior N.S."/>
            <person name="Baroncelli R."/>
        </authorList>
    </citation>
    <scope>NUCLEOTIDE SEQUENCE</scope>
    <source>
        <strain evidence="2">LFN00145</strain>
    </source>
</reference>
<feature type="region of interest" description="Disordered" evidence="1">
    <location>
        <begin position="14"/>
        <end position="81"/>
    </location>
</feature>
<keyword evidence="3" id="KW-1185">Reference proteome</keyword>
<comment type="caution">
    <text evidence="2">The sequence shown here is derived from an EMBL/GenBank/DDBJ whole genome shotgun (WGS) entry which is preliminary data.</text>
</comment>
<evidence type="ECO:0000256" key="1">
    <source>
        <dbReference type="SAM" id="MobiDB-lite"/>
    </source>
</evidence>
<accession>A0A8H6NC60</accession>
<evidence type="ECO:0000313" key="2">
    <source>
        <dbReference type="EMBL" id="KAF6827914.1"/>
    </source>
</evidence>
<organism evidence="2 3">
    <name type="scientific">Colletotrichum plurivorum</name>
    <dbReference type="NCBI Taxonomy" id="2175906"/>
    <lineage>
        <taxon>Eukaryota</taxon>
        <taxon>Fungi</taxon>
        <taxon>Dikarya</taxon>
        <taxon>Ascomycota</taxon>
        <taxon>Pezizomycotina</taxon>
        <taxon>Sordariomycetes</taxon>
        <taxon>Hypocreomycetidae</taxon>
        <taxon>Glomerellales</taxon>
        <taxon>Glomerellaceae</taxon>
        <taxon>Colletotrichum</taxon>
        <taxon>Colletotrichum orchidearum species complex</taxon>
    </lineage>
</organism>
<gene>
    <name evidence="2" type="ORF">CPLU01_08840</name>
</gene>
<name>A0A8H6NC60_9PEZI</name>
<dbReference type="AlphaFoldDB" id="A0A8H6NC60"/>
<evidence type="ECO:0000313" key="3">
    <source>
        <dbReference type="Proteomes" id="UP000654918"/>
    </source>
</evidence>
<dbReference type="Proteomes" id="UP000654918">
    <property type="component" value="Unassembled WGS sequence"/>
</dbReference>
<feature type="compositionally biased region" description="Basic and acidic residues" evidence="1">
    <location>
        <begin position="50"/>
        <end position="60"/>
    </location>
</feature>
<dbReference type="EMBL" id="WIGO01000130">
    <property type="protein sequence ID" value="KAF6827914.1"/>
    <property type="molecule type" value="Genomic_DNA"/>
</dbReference>
<protein>
    <submittedName>
        <fullName evidence="2">Uncharacterized protein</fullName>
    </submittedName>
</protein>
<sequence>MLVKLTCPVHFLGEEQQQQQQSSQDPQPANPAIPRTKRPLPNSLLWISQRRPDRCLRTPRENLPTRGDRQHAPNKLSARQVPTATATVTVVRLRTTSKQHFSLSAPKQNTAFLGPFIELQREPPTGEVPLVPHLLRHPRTGIRLLPSPLVQIRAGSTPSRTSSEISGPRTLLPLLTGKIPPYDVHRRSKSQCSASTIFLFQGNEP</sequence>
<proteinExistence type="predicted"/>